<dbReference type="InterPro" id="IPR006158">
    <property type="entry name" value="Cobalamin-bd"/>
</dbReference>
<dbReference type="InterPro" id="IPR036724">
    <property type="entry name" value="Cobalamin-bd_sf"/>
</dbReference>
<dbReference type="InterPro" id="IPR006638">
    <property type="entry name" value="Elp3/MiaA/NifB-like_rSAM"/>
</dbReference>
<dbReference type="Pfam" id="PF08241">
    <property type="entry name" value="Methyltransf_11"/>
    <property type="match status" value="1"/>
</dbReference>
<dbReference type="HOGENOM" id="CLU_262450_0_0_7"/>
<evidence type="ECO:0000259" key="6">
    <source>
        <dbReference type="PROSITE" id="PS51332"/>
    </source>
</evidence>
<dbReference type="InterPro" id="IPR029063">
    <property type="entry name" value="SAM-dependent_MTases_sf"/>
</dbReference>
<keyword evidence="2" id="KW-0949">S-adenosyl-L-methionine</keyword>
<evidence type="ECO:0000313" key="8">
    <source>
        <dbReference type="EMBL" id="ACD97069.1"/>
    </source>
</evidence>
<dbReference type="SUPFAM" id="SSF53335">
    <property type="entry name" value="S-adenosyl-L-methionine-dependent methyltransferases"/>
    <property type="match status" value="1"/>
</dbReference>
<keyword evidence="5" id="KW-0411">Iron-sulfur</keyword>
<name>B3EBN0_TRIL1</name>
<dbReference type="GO" id="GO:0008757">
    <property type="term" value="F:S-adenosylmethionine-dependent methyltransferase activity"/>
    <property type="evidence" value="ECO:0007669"/>
    <property type="project" value="InterPro"/>
</dbReference>
<dbReference type="SFLD" id="SFLDG01123">
    <property type="entry name" value="methyltransferase_(Class_B)"/>
    <property type="match status" value="1"/>
</dbReference>
<dbReference type="Gene3D" id="3.80.30.20">
    <property type="entry name" value="tm_1862 like domain"/>
    <property type="match status" value="1"/>
</dbReference>
<dbReference type="InterPro" id="IPR034466">
    <property type="entry name" value="Methyltransferase_Class_B"/>
</dbReference>
<evidence type="ECO:0000256" key="3">
    <source>
        <dbReference type="ARBA" id="ARBA00022723"/>
    </source>
</evidence>
<comment type="cofactor">
    <cofactor evidence="1">
        <name>[4Fe-4S] cluster</name>
        <dbReference type="ChEBI" id="CHEBI:49883"/>
    </cofactor>
</comment>
<dbReference type="SFLD" id="SFLDS00029">
    <property type="entry name" value="Radical_SAM"/>
    <property type="match status" value="1"/>
</dbReference>
<sequence>MTHPTALTLPSPPFMDPHEVEAFALLLRGFSNPLQAFEWGSGASTLYYGSRLPFGSFWQSVEHDAEWHQHTAQEAARWDAHRIAVRHVPPDRIWHDTGDDGDYATFRNYVLFPTTLGRQFDLILVDGRARVACMAVGWELLQDDGVMILHDAERPEYQPGIPTGCYQIRLSAYSARVNGPVELLLMAKKADLLVRLERQLRRNMPPQVSIDSNLPPAAPAPRILFLNTYYQAFMNGLYARQPELDTLPYYQQKRVLIDSCFGDSDFYSTGMASAGWEADELIINASRLQETWAREQDFPVDDCNAILLEQIRRYRPDVLYLQDLSPATEAFITAVRPFVHLIVGQIASPIPEQTHLQGFDLIISSFPHFVKQFRKMGITAYYQPLAFEPRILNRLPQVVREIPVSFVGGISPYHGTGLTVLETIAKSIPLDVWGYGAQALPPESPLRQRHHGEAWGLQMFSLLAGSRITLNRHIDVAENHANNMRLFEATGCGALLLTDYRDNLGELFEIGREVVAYRSPEEAVLLARYYQQHPEEAAAIARAGQQRTLRDHSYQRRMHQTAQILERHLRYRTERELYPTVDYARISYGYNNLQKNEVLPAMEQGWQDAGIPAKQRALVQLELEAMYHGRTPQVFQVLAELLRPVVTPGMELLEISCASGYYSEVIEYLLSRQVNYTGVDYSEAMIRMAQDYYPDRRFRVADGAALPFADQSFPLVISGCVLLHTADYSRHIAETARVAQEWIVVHRTPVFRLRPTQYLSKLAYGVETVEMRFNEQELLGHFMQHGFELLRTLTYAEHPEEDGYEVSYLLKRTGPVSASKDKHKPAIPAKSPSIAPNRQGPVVLVSRAIAFTFPLAYAYLAGQLRSQGEEVKLLFKEMPFELLVKQIMALNPLLVGFGNLYPELEETRRLIRMLDEAGRTFPIVVGGQMVSPIPEFAVRITGADYGVIGEGELILAELVTRLRNGSDVSDLKGLVIREGEDIRNNGPGACIENLSTGLPPIPYDLFPIDQWLPIGEWYARHLPQAQWHIADRVINVHGGRGCPFSCNFCYHHSKPRYRDIAVMMEEAQEALQRFDANMLYFSDDLVLATPNRARQLVEAIHRLDRPISFSVSTRFDILARMDDSLLQELKQAGCRTMGLGLESGSDRILKIIGKNCTAEQIEDGLERLHRTGIYPTTSIMTGQQSETLEDAAASIALMQRAVRRDPFINFAFTLATPFPGSALHDLIFEKGLLKDEQEFYDRYFSTSGDFKQVINLSAMSDTEVMAAHYELERIYAEEKKNQACSLRL</sequence>
<reference evidence="8 9" key="1">
    <citation type="submission" date="2008-05" db="EMBL/GenBank/DDBJ databases">
        <title>Complete sequence of chromosome of Geobacter lovleyi SZ.</title>
        <authorList>
            <consortium name="US DOE Joint Genome Institute"/>
            <person name="Lucas S."/>
            <person name="Copeland A."/>
            <person name="Lapidus A."/>
            <person name="Glavina del Rio T."/>
            <person name="Dalin E."/>
            <person name="Tice H."/>
            <person name="Bruce D."/>
            <person name="Goodwin L."/>
            <person name="Pitluck S."/>
            <person name="Chertkov O."/>
            <person name="Meincke L."/>
            <person name="Brettin T."/>
            <person name="Detter J.C."/>
            <person name="Han C."/>
            <person name="Tapia R."/>
            <person name="Kuske C.R."/>
            <person name="Schmutz J."/>
            <person name="Larimer F."/>
            <person name="Land M."/>
            <person name="Hauser L."/>
            <person name="Kyrpides N."/>
            <person name="Mikhailova N."/>
            <person name="Sung Y."/>
            <person name="Fletcher K.E."/>
            <person name="Ritalahti K.M."/>
            <person name="Loeffler F.E."/>
            <person name="Richardson P."/>
        </authorList>
    </citation>
    <scope>NUCLEOTIDE SEQUENCE [LARGE SCALE GENOMIC DNA]</scope>
    <source>
        <strain evidence="9">ATCC BAA-1151 / DSM 17278 / SZ</strain>
    </source>
</reference>
<dbReference type="CDD" id="cd02068">
    <property type="entry name" value="radical_SAM_B12_BD"/>
    <property type="match status" value="1"/>
</dbReference>
<dbReference type="GO" id="GO:0031419">
    <property type="term" value="F:cobalamin binding"/>
    <property type="evidence" value="ECO:0007669"/>
    <property type="project" value="InterPro"/>
</dbReference>
<dbReference type="InterPro" id="IPR013216">
    <property type="entry name" value="Methyltransf_11"/>
</dbReference>
<accession>B3EBN0</accession>
<dbReference type="Gene3D" id="3.40.50.280">
    <property type="entry name" value="Cobalamin-binding domain"/>
    <property type="match status" value="1"/>
</dbReference>
<feature type="domain" description="Radical SAM core" evidence="7">
    <location>
        <begin position="1028"/>
        <end position="1249"/>
    </location>
</feature>
<dbReference type="InterPro" id="IPR055259">
    <property type="entry name" value="YkvP/CgeB_Glyco_trans-like"/>
</dbReference>
<evidence type="ECO:0000259" key="7">
    <source>
        <dbReference type="PROSITE" id="PS51918"/>
    </source>
</evidence>
<protein>
    <submittedName>
        <fullName evidence="8">Radical SAM domain protein</fullName>
    </submittedName>
</protein>
<dbReference type="OrthoDB" id="5394100at2"/>
<dbReference type="SUPFAM" id="SSF52242">
    <property type="entry name" value="Cobalamin (vitamin B12)-binding domain"/>
    <property type="match status" value="1"/>
</dbReference>
<dbReference type="Pfam" id="PF13524">
    <property type="entry name" value="Glyco_trans_1_2"/>
    <property type="match status" value="1"/>
</dbReference>
<dbReference type="Pfam" id="PF02310">
    <property type="entry name" value="B12-binding"/>
    <property type="match status" value="1"/>
</dbReference>
<dbReference type="KEGG" id="glo:Glov_3363"/>
<dbReference type="EMBL" id="CP001089">
    <property type="protein sequence ID" value="ACD97069.1"/>
    <property type="molecule type" value="Genomic_DNA"/>
</dbReference>
<dbReference type="GO" id="GO:0046872">
    <property type="term" value="F:metal ion binding"/>
    <property type="evidence" value="ECO:0007669"/>
    <property type="project" value="UniProtKB-KW"/>
</dbReference>
<dbReference type="GO" id="GO:0051539">
    <property type="term" value="F:4 iron, 4 sulfur cluster binding"/>
    <property type="evidence" value="ECO:0007669"/>
    <property type="project" value="UniProtKB-KW"/>
</dbReference>
<dbReference type="STRING" id="398767.Glov_3363"/>
<evidence type="ECO:0000256" key="1">
    <source>
        <dbReference type="ARBA" id="ARBA00001966"/>
    </source>
</evidence>
<dbReference type="SUPFAM" id="SSF102114">
    <property type="entry name" value="Radical SAM enzymes"/>
    <property type="match status" value="1"/>
</dbReference>
<keyword evidence="9" id="KW-1185">Reference proteome</keyword>
<organism evidence="8 9">
    <name type="scientific">Trichlorobacter lovleyi (strain ATCC BAA-1151 / DSM 17278 / SZ)</name>
    <name type="common">Geobacter lovleyi</name>
    <dbReference type="NCBI Taxonomy" id="398767"/>
    <lineage>
        <taxon>Bacteria</taxon>
        <taxon>Pseudomonadati</taxon>
        <taxon>Thermodesulfobacteriota</taxon>
        <taxon>Desulfuromonadia</taxon>
        <taxon>Geobacterales</taxon>
        <taxon>Geobacteraceae</taxon>
        <taxon>Trichlorobacter</taxon>
    </lineage>
</organism>
<dbReference type="PROSITE" id="PS51918">
    <property type="entry name" value="RADICAL_SAM"/>
    <property type="match status" value="1"/>
</dbReference>
<evidence type="ECO:0000256" key="4">
    <source>
        <dbReference type="ARBA" id="ARBA00023004"/>
    </source>
</evidence>
<dbReference type="SFLD" id="SFLDG01082">
    <property type="entry name" value="B12-binding_domain_containing"/>
    <property type="match status" value="1"/>
</dbReference>
<keyword evidence="4" id="KW-0408">Iron</keyword>
<dbReference type="Pfam" id="PF04055">
    <property type="entry name" value="Radical_SAM"/>
    <property type="match status" value="1"/>
</dbReference>
<dbReference type="eggNOG" id="COG1032">
    <property type="taxonomic scope" value="Bacteria"/>
</dbReference>
<feature type="domain" description="B12-binding" evidence="6">
    <location>
        <begin position="839"/>
        <end position="969"/>
    </location>
</feature>
<dbReference type="CDD" id="cd01335">
    <property type="entry name" value="Radical_SAM"/>
    <property type="match status" value="1"/>
</dbReference>
<evidence type="ECO:0000256" key="5">
    <source>
        <dbReference type="ARBA" id="ARBA00023014"/>
    </source>
</evidence>
<dbReference type="Gene3D" id="3.40.50.150">
    <property type="entry name" value="Vaccinia Virus protein VP39"/>
    <property type="match status" value="2"/>
</dbReference>
<dbReference type="SMART" id="SM00729">
    <property type="entry name" value="Elp3"/>
    <property type="match status" value="1"/>
</dbReference>
<gene>
    <name evidence="8" type="ordered locus">Glov_3363</name>
</gene>
<dbReference type="InterPro" id="IPR051198">
    <property type="entry name" value="BchE-like"/>
</dbReference>
<keyword evidence="3" id="KW-0479">Metal-binding</keyword>
<dbReference type="CDD" id="cd02440">
    <property type="entry name" value="AdoMet_MTases"/>
    <property type="match status" value="1"/>
</dbReference>
<dbReference type="InterPro" id="IPR058240">
    <property type="entry name" value="rSAM_sf"/>
</dbReference>
<dbReference type="eggNOG" id="COG4122">
    <property type="taxonomic scope" value="Bacteria"/>
</dbReference>
<dbReference type="RefSeq" id="WP_012471393.1">
    <property type="nucleotide sequence ID" value="NC_010814.1"/>
</dbReference>
<dbReference type="eggNOG" id="COG4641">
    <property type="taxonomic scope" value="Bacteria"/>
</dbReference>
<dbReference type="PROSITE" id="PS51332">
    <property type="entry name" value="B12_BINDING"/>
    <property type="match status" value="1"/>
</dbReference>
<dbReference type="InterPro" id="IPR007197">
    <property type="entry name" value="rSAM"/>
</dbReference>
<dbReference type="InterPro" id="IPR023404">
    <property type="entry name" value="rSAM_horseshoe"/>
</dbReference>
<dbReference type="eggNOG" id="COG2226">
    <property type="taxonomic scope" value="Bacteria"/>
</dbReference>
<evidence type="ECO:0000256" key="2">
    <source>
        <dbReference type="ARBA" id="ARBA00022691"/>
    </source>
</evidence>
<dbReference type="Proteomes" id="UP000002420">
    <property type="component" value="Chromosome"/>
</dbReference>
<dbReference type="PANTHER" id="PTHR43409">
    <property type="entry name" value="ANAEROBIC MAGNESIUM-PROTOPORPHYRIN IX MONOMETHYL ESTER CYCLASE-RELATED"/>
    <property type="match status" value="1"/>
</dbReference>
<evidence type="ECO:0000313" key="9">
    <source>
        <dbReference type="Proteomes" id="UP000002420"/>
    </source>
</evidence>
<proteinExistence type="predicted"/>